<dbReference type="EMBL" id="NIDN02000094">
    <property type="protein sequence ID" value="RLL96946.1"/>
    <property type="molecule type" value="Genomic_DNA"/>
</dbReference>
<name>A0A397H0X2_9EURO</name>
<evidence type="ECO:0000256" key="1">
    <source>
        <dbReference type="ARBA" id="ARBA00022801"/>
    </source>
</evidence>
<evidence type="ECO:0000313" key="4">
    <source>
        <dbReference type="Proteomes" id="UP000215289"/>
    </source>
</evidence>
<dbReference type="Pfam" id="PF04185">
    <property type="entry name" value="Phosphoesterase"/>
    <property type="match status" value="1"/>
</dbReference>
<dbReference type="GO" id="GO:0042578">
    <property type="term" value="F:phosphoric ester hydrolase activity"/>
    <property type="evidence" value="ECO:0007669"/>
    <property type="project" value="UniProtKB-ARBA"/>
</dbReference>
<reference evidence="3 4" key="1">
    <citation type="submission" date="2018-08" db="EMBL/GenBank/DDBJ databases">
        <title>Draft genome sequences of two Aspergillus turcosus clinical strains isolated from bronchoalveolar lavage fluid: one azole-susceptible and the other azole-resistant.</title>
        <authorList>
            <person name="Parent-Michaud M."/>
            <person name="Dufresne P.J."/>
            <person name="Fournier E."/>
            <person name="Martineau C."/>
            <person name="Moreira S."/>
            <person name="Perkins V."/>
            <person name="De Repentigny L."/>
            <person name="Dufresne S.F."/>
        </authorList>
    </citation>
    <scope>NUCLEOTIDE SEQUENCE [LARGE SCALE GENOMIC DNA]</scope>
    <source>
        <strain evidence="3">HMR AF 1038</strain>
    </source>
</reference>
<keyword evidence="2" id="KW-0732">Signal</keyword>
<accession>A0A397H0X2</accession>
<dbReference type="AlphaFoldDB" id="A0A397H0X2"/>
<dbReference type="InterPro" id="IPR017850">
    <property type="entry name" value="Alkaline_phosphatase_core_sf"/>
</dbReference>
<organism evidence="3 4">
    <name type="scientific">Aspergillus turcosus</name>
    <dbReference type="NCBI Taxonomy" id="1245748"/>
    <lineage>
        <taxon>Eukaryota</taxon>
        <taxon>Fungi</taxon>
        <taxon>Dikarya</taxon>
        <taxon>Ascomycota</taxon>
        <taxon>Pezizomycotina</taxon>
        <taxon>Eurotiomycetes</taxon>
        <taxon>Eurotiomycetidae</taxon>
        <taxon>Eurotiales</taxon>
        <taxon>Aspergillaceae</taxon>
        <taxon>Aspergillus</taxon>
        <taxon>Aspergillus subgen. Fumigati</taxon>
    </lineage>
</organism>
<feature type="chain" id="PRO_5043166644" description="Phosphatidylglycerol specific phospholipase" evidence="2">
    <location>
        <begin position="25"/>
        <end position="482"/>
    </location>
</feature>
<dbReference type="STRING" id="1245748.A0A397H0X2"/>
<evidence type="ECO:0000313" key="3">
    <source>
        <dbReference type="EMBL" id="RLL96946.1"/>
    </source>
</evidence>
<dbReference type="InterPro" id="IPR007312">
    <property type="entry name" value="Phosphoesterase"/>
</dbReference>
<dbReference type="OrthoDB" id="5135119at2759"/>
<keyword evidence="4" id="KW-1185">Reference proteome</keyword>
<proteinExistence type="predicted"/>
<dbReference type="Proteomes" id="UP000215289">
    <property type="component" value="Unassembled WGS sequence"/>
</dbReference>
<dbReference type="Gene3D" id="3.40.720.10">
    <property type="entry name" value="Alkaline Phosphatase, subunit A"/>
    <property type="match status" value="2"/>
</dbReference>
<feature type="signal peptide" evidence="2">
    <location>
        <begin position="1"/>
        <end position="24"/>
    </location>
</feature>
<gene>
    <name evidence="3" type="ORF">CFD26_105930</name>
</gene>
<evidence type="ECO:0008006" key="5">
    <source>
        <dbReference type="Google" id="ProtNLM"/>
    </source>
</evidence>
<dbReference type="GO" id="GO:0009395">
    <property type="term" value="P:phospholipid catabolic process"/>
    <property type="evidence" value="ECO:0007669"/>
    <property type="project" value="TreeGrafter"/>
</dbReference>
<dbReference type="PANTHER" id="PTHR31956:SF1">
    <property type="entry name" value="NON-SPECIFIC PHOSPHOLIPASE C1"/>
    <property type="match status" value="1"/>
</dbReference>
<evidence type="ECO:0000256" key="2">
    <source>
        <dbReference type="SAM" id="SignalP"/>
    </source>
</evidence>
<sequence length="482" mass="54420">MNKMKSVLGVAALSAILNLGSVVAIPSPNGVQNNNNNNDVWTRLRGNIKHVIYLMMENHSFDNIAGYWDFRPDIDNLIHLKEPFCNPYSNPNWTVYGEPYSICAAPYEGEVPYNDPDHDFAGTNYEIFQTYYPTKDSVPTMQGFVDRETARYGTTPGQSAFVIKAYAEKDTSTLVEIAQNFAFWDTYHAEHPGPTNPNRQFATSGSTCGFVDDTTQAAGFFNNVTGTTCAMSIFESLENAGISWKNYYESDIIDAWNYEWVQKNAMDKLQPASNFYKDLQEGTLPQFSYINPECCTVDSMHPTSNLAAGSAMIKHLYDAVRNSQYWDNVLIILNFDEHGGFADHVPPPMNIPAPDDNITFSGLSEGFNVTYDFTRLGIRVPAFLISPWVPANTLIHDEGTMYDKNSAYTHSSFLHFLQNLWDLKGLNNRVQWAKTFEYVFADKARTDAPKNLTRPVWYGGSTGPQPDKFYLLNQPYSYYASL</sequence>
<keyword evidence="1" id="KW-0378">Hydrolase</keyword>
<comment type="caution">
    <text evidence="3">The sequence shown here is derived from an EMBL/GenBank/DDBJ whole genome shotgun (WGS) entry which is preliminary data.</text>
</comment>
<protein>
    <recommendedName>
        <fullName evidence="5">Phosphatidylglycerol specific phospholipase</fullName>
    </recommendedName>
</protein>
<dbReference type="PANTHER" id="PTHR31956">
    <property type="entry name" value="NON-SPECIFIC PHOSPHOLIPASE C4-RELATED"/>
    <property type="match status" value="1"/>
</dbReference>